<feature type="region of interest" description="Disordered" evidence="1">
    <location>
        <begin position="479"/>
        <end position="540"/>
    </location>
</feature>
<evidence type="ECO:0000313" key="3">
    <source>
        <dbReference type="EMBL" id="KAF9732386.1"/>
    </source>
</evidence>
<name>A0A9P6KN51_9PLEO</name>
<organism evidence="3 4">
    <name type="scientific">Paraphaeosphaeria minitans</name>
    <dbReference type="NCBI Taxonomy" id="565426"/>
    <lineage>
        <taxon>Eukaryota</taxon>
        <taxon>Fungi</taxon>
        <taxon>Dikarya</taxon>
        <taxon>Ascomycota</taxon>
        <taxon>Pezizomycotina</taxon>
        <taxon>Dothideomycetes</taxon>
        <taxon>Pleosporomycetidae</taxon>
        <taxon>Pleosporales</taxon>
        <taxon>Massarineae</taxon>
        <taxon>Didymosphaeriaceae</taxon>
        <taxon>Paraphaeosphaeria</taxon>
    </lineage>
</organism>
<evidence type="ECO:0000313" key="4">
    <source>
        <dbReference type="Proteomes" id="UP000756921"/>
    </source>
</evidence>
<gene>
    <name evidence="3" type="ORF">PMIN01_09244</name>
</gene>
<proteinExistence type="predicted"/>
<dbReference type="Proteomes" id="UP000756921">
    <property type="component" value="Unassembled WGS sequence"/>
</dbReference>
<protein>
    <recommendedName>
        <fullName evidence="2">DNA helicase Pif1-like 2B domain-containing protein</fullName>
    </recommendedName>
</protein>
<dbReference type="AlphaFoldDB" id="A0A9P6KN51"/>
<evidence type="ECO:0000256" key="1">
    <source>
        <dbReference type="SAM" id="MobiDB-lite"/>
    </source>
</evidence>
<feature type="region of interest" description="Disordered" evidence="1">
    <location>
        <begin position="609"/>
        <end position="630"/>
    </location>
</feature>
<accession>A0A9P6KN51</accession>
<comment type="caution">
    <text evidence="3">The sequence shown here is derived from an EMBL/GenBank/DDBJ whole genome shotgun (WGS) entry which is preliminary data.</text>
</comment>
<keyword evidence="4" id="KW-1185">Reference proteome</keyword>
<dbReference type="EMBL" id="WJXW01000010">
    <property type="protein sequence ID" value="KAF9732386.1"/>
    <property type="molecule type" value="Genomic_DNA"/>
</dbReference>
<dbReference type="PANTHER" id="PTHR10492">
    <property type="match status" value="1"/>
</dbReference>
<feature type="compositionally biased region" description="Polar residues" evidence="1">
    <location>
        <begin position="517"/>
        <end position="537"/>
    </location>
</feature>
<dbReference type="Pfam" id="PF21530">
    <property type="entry name" value="Pif1_2B_dom"/>
    <property type="match status" value="1"/>
</dbReference>
<feature type="compositionally biased region" description="Polar residues" evidence="1">
    <location>
        <begin position="368"/>
        <end position="381"/>
    </location>
</feature>
<reference evidence="3" key="1">
    <citation type="journal article" date="2020" name="Mol. Plant Microbe Interact.">
        <title>Genome Sequence of the Biocontrol Agent Coniothyrium minitans strain Conio (IMI 134523).</title>
        <authorList>
            <person name="Patel D."/>
            <person name="Shittu T.A."/>
            <person name="Baroncelli R."/>
            <person name="Muthumeenakshi S."/>
            <person name="Osborne T.H."/>
            <person name="Janganan T.K."/>
            <person name="Sreenivasaprasad S."/>
        </authorList>
    </citation>
    <scope>NUCLEOTIDE SEQUENCE</scope>
    <source>
        <strain evidence="3">Conio</strain>
    </source>
</reference>
<feature type="region of interest" description="Disordered" evidence="1">
    <location>
        <begin position="1"/>
        <end position="69"/>
    </location>
</feature>
<dbReference type="InterPro" id="IPR049163">
    <property type="entry name" value="Pif1-like_2B_dom"/>
</dbReference>
<feature type="compositionally biased region" description="Polar residues" evidence="1">
    <location>
        <begin position="614"/>
        <end position="630"/>
    </location>
</feature>
<feature type="compositionally biased region" description="Basic and acidic residues" evidence="1">
    <location>
        <begin position="29"/>
        <end position="55"/>
    </location>
</feature>
<feature type="region of interest" description="Disordered" evidence="1">
    <location>
        <begin position="353"/>
        <end position="429"/>
    </location>
</feature>
<feature type="region of interest" description="Disordered" evidence="1">
    <location>
        <begin position="178"/>
        <end position="198"/>
    </location>
</feature>
<sequence length="656" mass="72658">MPTHPTRIAQTSTEVKKLFKQHGSVLSERQQRQLERAADLEKRAVSIREREERSKANKKKREAKEKKEAALRRVDGAGLATQMIGYSRTQAQLKKGMEAFLGYKKKSEQDRRKKELEVTKQLEAVVEKAAKEPWDDDADDTFDMPEPSNRCGDQWMDDELDDDTLLELHDQVVSDPIEEPTEATHPPQIASSAPIARSPSIIQPKEDVDFVRLHGPINKMIDSVLQKLPEPLIELLSQDCSINSTAWDPSPALLHKLNSPGLPPHRLRIKVGCVVTLLRDLNCSSQLSKSQHLQILRAEQERLECLVLDGQLEGTKTILTKVSFAAKHRNEDSFPFRRIQFPIQVSKDFVTPAHSRKPSLSGFKKPTPSGQALQPSNSSSKRLMPTPKAPLQANRNPSFKLPGLPASKAKPEPRPKPTRPSPAPALDGWDDFLDTATQIARDLSSESSSYCMATPEPNPTVVPAAPISKSLPPLSTQDFDFSLEDLDDSPVLPLADFNTPKGRPKERAPSPPMRPQLSRTILQPSQRMDTRPGQPTKTGMPFVSPHNQPSLKRTHPENPCQAAVSAAPKKKAVATSVRRDGVKQHVRLQSHSMGPRQVFNTATTKAVSNIGAKRSTSNPQTMSRPSFSEFGLSTQEANSFFDDDDDLAFGSSSIAV</sequence>
<feature type="compositionally biased region" description="Low complexity" evidence="1">
    <location>
        <begin position="186"/>
        <end position="198"/>
    </location>
</feature>
<dbReference type="OrthoDB" id="3691720at2759"/>
<evidence type="ECO:0000259" key="2">
    <source>
        <dbReference type="Pfam" id="PF21530"/>
    </source>
</evidence>
<feature type="domain" description="DNA helicase Pif1-like 2B" evidence="2">
    <location>
        <begin position="253"/>
        <end position="285"/>
    </location>
</feature>